<name>A0A3P8GD45_9TREM</name>
<sequence length="51" mass="5998">MKNFQHYYGAHLKLLSCLSKVIQNRFVFILVLDEVISGALHQIKMNNFDFL</sequence>
<keyword evidence="2" id="KW-1185">Reference proteome</keyword>
<organism evidence="1 2">
    <name type="scientific">Schistosoma mattheei</name>
    <dbReference type="NCBI Taxonomy" id="31246"/>
    <lineage>
        <taxon>Eukaryota</taxon>
        <taxon>Metazoa</taxon>
        <taxon>Spiralia</taxon>
        <taxon>Lophotrochozoa</taxon>
        <taxon>Platyhelminthes</taxon>
        <taxon>Trematoda</taxon>
        <taxon>Digenea</taxon>
        <taxon>Strigeidida</taxon>
        <taxon>Schistosomatoidea</taxon>
        <taxon>Schistosomatidae</taxon>
        <taxon>Schistosoma</taxon>
    </lineage>
</organism>
<proteinExistence type="predicted"/>
<protein>
    <submittedName>
        <fullName evidence="1">Uncharacterized protein</fullName>
    </submittedName>
</protein>
<evidence type="ECO:0000313" key="1">
    <source>
        <dbReference type="EMBL" id="VDP86697.1"/>
    </source>
</evidence>
<gene>
    <name evidence="1" type="ORF">SMTD_LOCUS22200</name>
</gene>
<evidence type="ECO:0000313" key="2">
    <source>
        <dbReference type="Proteomes" id="UP000269396"/>
    </source>
</evidence>
<accession>A0A3P8GD45</accession>
<dbReference type="AlphaFoldDB" id="A0A3P8GD45"/>
<reference evidence="1 2" key="1">
    <citation type="submission" date="2018-11" db="EMBL/GenBank/DDBJ databases">
        <authorList>
            <consortium name="Pathogen Informatics"/>
        </authorList>
    </citation>
    <scope>NUCLEOTIDE SEQUENCE [LARGE SCALE GENOMIC DNA]</scope>
    <source>
        <strain>Denwood</strain>
        <strain evidence="2">Zambia</strain>
    </source>
</reference>
<dbReference type="Proteomes" id="UP000269396">
    <property type="component" value="Unassembled WGS sequence"/>
</dbReference>
<dbReference type="EMBL" id="UZAL01050275">
    <property type="protein sequence ID" value="VDP86697.1"/>
    <property type="molecule type" value="Genomic_DNA"/>
</dbReference>